<feature type="region of interest" description="Disordered" evidence="1">
    <location>
        <begin position="1"/>
        <end position="20"/>
    </location>
</feature>
<evidence type="ECO:0000256" key="1">
    <source>
        <dbReference type="SAM" id="MobiDB-lite"/>
    </source>
</evidence>
<feature type="region of interest" description="Disordered" evidence="1">
    <location>
        <begin position="39"/>
        <end position="64"/>
    </location>
</feature>
<feature type="compositionally biased region" description="Acidic residues" evidence="1">
    <location>
        <begin position="50"/>
        <end position="64"/>
    </location>
</feature>
<evidence type="ECO:0000313" key="3">
    <source>
        <dbReference type="Proteomes" id="UP000291259"/>
    </source>
</evidence>
<dbReference type="AlphaFoldDB" id="A0A4P6F8H9"/>
<name>A0A4P6F8H9_9MICO</name>
<dbReference type="KEGG" id="agf:ET445_00615"/>
<dbReference type="EMBL" id="CP035491">
    <property type="protein sequence ID" value="QAY72054.1"/>
    <property type="molecule type" value="Genomic_DNA"/>
</dbReference>
<sequence length="64" mass="7309">MTDFVDPLEEPFAYDRDPRAARDFAEQDAEAALIDREHRAEEAASGVDELTLEEQDEEDLLPDE</sequence>
<dbReference type="RefSeq" id="WP_129187889.1">
    <property type="nucleotide sequence ID" value="NZ_CP035491.1"/>
</dbReference>
<reference evidence="2 3" key="1">
    <citation type="submission" date="2019-01" db="EMBL/GenBank/DDBJ databases">
        <title>Genome sequencing of strain FW100M-8.</title>
        <authorList>
            <person name="Heo J."/>
            <person name="Kim S.-J."/>
            <person name="Kim J.-S."/>
            <person name="Hong S.-B."/>
            <person name="Kwon S.-W."/>
        </authorList>
    </citation>
    <scope>NUCLEOTIDE SEQUENCE [LARGE SCALE GENOMIC DNA]</scope>
    <source>
        <strain evidence="2 3">FW100M-8</strain>
    </source>
</reference>
<dbReference type="Proteomes" id="UP000291259">
    <property type="component" value="Chromosome"/>
</dbReference>
<organism evidence="2 3">
    <name type="scientific">Agromyces protaetiae</name>
    <dbReference type="NCBI Taxonomy" id="2509455"/>
    <lineage>
        <taxon>Bacteria</taxon>
        <taxon>Bacillati</taxon>
        <taxon>Actinomycetota</taxon>
        <taxon>Actinomycetes</taxon>
        <taxon>Micrococcales</taxon>
        <taxon>Microbacteriaceae</taxon>
        <taxon>Agromyces</taxon>
    </lineage>
</organism>
<gene>
    <name evidence="2" type="ORF">ET445_00615</name>
</gene>
<protein>
    <submittedName>
        <fullName evidence="2">Uncharacterized protein</fullName>
    </submittedName>
</protein>
<dbReference type="OrthoDB" id="5008003at2"/>
<proteinExistence type="predicted"/>
<keyword evidence="3" id="KW-1185">Reference proteome</keyword>
<evidence type="ECO:0000313" key="2">
    <source>
        <dbReference type="EMBL" id="QAY72054.1"/>
    </source>
</evidence>
<accession>A0A4P6F8H9</accession>